<dbReference type="AlphaFoldDB" id="A0A4R2NWM2"/>
<dbReference type="Pfam" id="PF03860">
    <property type="entry name" value="Csp"/>
    <property type="match status" value="1"/>
</dbReference>
<feature type="compositionally biased region" description="Basic and acidic residues" evidence="1">
    <location>
        <begin position="1"/>
        <end position="14"/>
    </location>
</feature>
<protein>
    <recommendedName>
        <fullName evidence="4">Cysteine-rich protein YhjQ</fullName>
    </recommendedName>
</protein>
<dbReference type="RefSeq" id="WP_132746685.1">
    <property type="nucleotide sequence ID" value="NZ_SLXK01000020.1"/>
</dbReference>
<dbReference type="Proteomes" id="UP000295416">
    <property type="component" value="Unassembled WGS sequence"/>
</dbReference>
<dbReference type="EMBL" id="SLXK01000020">
    <property type="protein sequence ID" value="TCP25994.1"/>
    <property type="molecule type" value="Genomic_DNA"/>
</dbReference>
<accession>A0A4R2NWM2</accession>
<gene>
    <name evidence="2" type="ORF">EV207_12028</name>
</gene>
<keyword evidence="3" id="KW-1185">Reference proteome</keyword>
<name>A0A4R2NWM2_9BACL</name>
<feature type="region of interest" description="Disordered" evidence="1">
    <location>
        <begin position="1"/>
        <end position="24"/>
    </location>
</feature>
<proteinExistence type="predicted"/>
<dbReference type="Gene3D" id="1.20.1270.360">
    <property type="match status" value="1"/>
</dbReference>
<dbReference type="InterPro" id="IPR005560">
    <property type="entry name" value="Csp_YhjQ"/>
</dbReference>
<evidence type="ECO:0000256" key="1">
    <source>
        <dbReference type="SAM" id="MobiDB-lite"/>
    </source>
</evidence>
<evidence type="ECO:0000313" key="3">
    <source>
        <dbReference type="Proteomes" id="UP000295416"/>
    </source>
</evidence>
<dbReference type="PANTHER" id="PTHR37310:SF1">
    <property type="entry name" value="CYTOPLASMIC PROTEIN"/>
    <property type="match status" value="1"/>
</dbReference>
<evidence type="ECO:0000313" key="2">
    <source>
        <dbReference type="EMBL" id="TCP25994.1"/>
    </source>
</evidence>
<evidence type="ECO:0008006" key="4">
    <source>
        <dbReference type="Google" id="ProtNLM"/>
    </source>
</evidence>
<sequence length="166" mass="18580">MEKTSDMEINERNEMGGWDNNQMVMPQMTSPEMGMMPNNMMPNVTSPAMGMMPNMPNPVSPAMEKGLEKLVADCALTCQKMIHDIICMKDLDMRKNQLCLLMDCSEICHVTACFMARRSCFTPALAHLCAQVCEACGCECLRFQDPMSQMCGQVCLNCARACRTVR</sequence>
<reference evidence="2 3" key="1">
    <citation type="submission" date="2019-03" db="EMBL/GenBank/DDBJ databases">
        <title>Genomic Encyclopedia of Type Strains, Phase IV (KMG-IV): sequencing the most valuable type-strain genomes for metagenomic binning, comparative biology and taxonomic classification.</title>
        <authorList>
            <person name="Goeker M."/>
        </authorList>
    </citation>
    <scope>NUCLEOTIDE SEQUENCE [LARGE SCALE GENOMIC DNA]</scope>
    <source>
        <strain evidence="2 3">DSM 19377</strain>
    </source>
</reference>
<organism evidence="2 3">
    <name type="scientific">Scopulibacillus darangshiensis</name>
    <dbReference type="NCBI Taxonomy" id="442528"/>
    <lineage>
        <taxon>Bacteria</taxon>
        <taxon>Bacillati</taxon>
        <taxon>Bacillota</taxon>
        <taxon>Bacilli</taxon>
        <taxon>Bacillales</taxon>
        <taxon>Sporolactobacillaceae</taxon>
        <taxon>Scopulibacillus</taxon>
    </lineage>
</organism>
<dbReference type="PANTHER" id="PTHR37310">
    <property type="entry name" value="CYTOPLASMIC PROTEIN-RELATED"/>
    <property type="match status" value="1"/>
</dbReference>
<comment type="caution">
    <text evidence="2">The sequence shown here is derived from an EMBL/GenBank/DDBJ whole genome shotgun (WGS) entry which is preliminary data.</text>
</comment>
<dbReference type="OrthoDB" id="5396211at2"/>